<comment type="caution">
    <text evidence="2">The sequence shown here is derived from an EMBL/GenBank/DDBJ whole genome shotgun (WGS) entry which is preliminary data.</text>
</comment>
<name>A0A1R3JJF9_9ROSI</name>
<reference evidence="3" key="1">
    <citation type="submission" date="2013-09" db="EMBL/GenBank/DDBJ databases">
        <title>Corchorus olitorius genome sequencing.</title>
        <authorList>
            <person name="Alam M."/>
            <person name="Haque M.S."/>
            <person name="Islam M.S."/>
            <person name="Emdad E.M."/>
            <person name="Islam M.M."/>
            <person name="Ahmed B."/>
            <person name="Halim A."/>
            <person name="Hossen Q.M.M."/>
            <person name="Hossain M.Z."/>
            <person name="Ahmed R."/>
            <person name="Khan M.M."/>
            <person name="Islam R."/>
            <person name="Rashid M.M."/>
            <person name="Khan S.A."/>
            <person name="Rahman M.S."/>
            <person name="Alam M."/>
            <person name="Yahiya A.S."/>
            <person name="Khan M.S."/>
            <person name="Azam M.S."/>
            <person name="Haque T."/>
            <person name="Lashkar M.Z.H."/>
            <person name="Akhand A.I."/>
            <person name="Morshed G."/>
            <person name="Roy S."/>
            <person name="Uddin K.S."/>
            <person name="Rabeya T."/>
            <person name="Hossain A.S."/>
            <person name="Chowdhury A."/>
            <person name="Snigdha A.R."/>
            <person name="Mortoza M.S."/>
            <person name="Matin S.A."/>
            <person name="Hoque S.M.E."/>
            <person name="Islam M.K."/>
            <person name="Roy D.K."/>
            <person name="Haider R."/>
            <person name="Moosa M.M."/>
            <person name="Elias S.M."/>
            <person name="Hasan A.M."/>
            <person name="Jahan S."/>
            <person name="Shafiuddin M."/>
            <person name="Mahmood N."/>
            <person name="Shommy N.S."/>
        </authorList>
    </citation>
    <scope>NUCLEOTIDE SEQUENCE [LARGE SCALE GENOMIC DNA]</scope>
    <source>
        <strain evidence="3">cv. O-4</strain>
    </source>
</reference>
<accession>A0A1R3JJF9</accession>
<proteinExistence type="predicted"/>
<dbReference type="AlphaFoldDB" id="A0A1R3JJF9"/>
<keyword evidence="3" id="KW-1185">Reference proteome</keyword>
<evidence type="ECO:0000313" key="3">
    <source>
        <dbReference type="Proteomes" id="UP000187203"/>
    </source>
</evidence>
<organism evidence="2 3">
    <name type="scientific">Corchorus olitorius</name>
    <dbReference type="NCBI Taxonomy" id="93759"/>
    <lineage>
        <taxon>Eukaryota</taxon>
        <taxon>Viridiplantae</taxon>
        <taxon>Streptophyta</taxon>
        <taxon>Embryophyta</taxon>
        <taxon>Tracheophyta</taxon>
        <taxon>Spermatophyta</taxon>
        <taxon>Magnoliopsida</taxon>
        <taxon>eudicotyledons</taxon>
        <taxon>Gunneridae</taxon>
        <taxon>Pentapetalae</taxon>
        <taxon>rosids</taxon>
        <taxon>malvids</taxon>
        <taxon>Malvales</taxon>
        <taxon>Malvaceae</taxon>
        <taxon>Grewioideae</taxon>
        <taxon>Apeibeae</taxon>
        <taxon>Corchorus</taxon>
    </lineage>
</organism>
<evidence type="ECO:0000313" key="2">
    <source>
        <dbReference type="EMBL" id="OMO94948.1"/>
    </source>
</evidence>
<feature type="region of interest" description="Disordered" evidence="1">
    <location>
        <begin position="55"/>
        <end position="74"/>
    </location>
</feature>
<protein>
    <submittedName>
        <fullName evidence="2">Uncharacterized protein</fullName>
    </submittedName>
</protein>
<gene>
    <name evidence="2" type="ORF">COLO4_16130</name>
</gene>
<dbReference type="Proteomes" id="UP000187203">
    <property type="component" value="Unassembled WGS sequence"/>
</dbReference>
<dbReference type="EMBL" id="AWUE01015927">
    <property type="protein sequence ID" value="OMO94948.1"/>
    <property type="molecule type" value="Genomic_DNA"/>
</dbReference>
<sequence length="74" mass="8372">MGLNRVESGSSCIHRVRSWFSAASSLAKRDRRPNSLSPLHRETNTTTVNATPFSFLSSSLQRPNPPFLKLQRHH</sequence>
<evidence type="ECO:0000256" key="1">
    <source>
        <dbReference type="SAM" id="MobiDB-lite"/>
    </source>
</evidence>